<reference evidence="1" key="2">
    <citation type="submission" date="2020-09" db="EMBL/GenBank/DDBJ databases">
        <authorList>
            <person name="Sun Q."/>
            <person name="Zhou Y."/>
        </authorList>
    </citation>
    <scope>NUCLEOTIDE SEQUENCE</scope>
    <source>
        <strain evidence="1">CGMCC 1.15454</strain>
    </source>
</reference>
<gene>
    <name evidence="1" type="ORF">GCM10011409_24680</name>
</gene>
<sequence length="70" mass="8331">MGFDFKLMTQKQAEIIAYQWHYDGIYSFYDMESDEEDLEEFLDQDKRGESVFAVQKGNDLIGFFKDKESI</sequence>
<keyword evidence="2" id="KW-1185">Reference proteome</keyword>
<evidence type="ECO:0000313" key="1">
    <source>
        <dbReference type="EMBL" id="GGB46173.1"/>
    </source>
</evidence>
<name>A0A9W5TY05_9BACI</name>
<dbReference type="RefSeq" id="WP_188725264.1">
    <property type="nucleotide sequence ID" value="NZ_BMJD01000019.1"/>
</dbReference>
<dbReference type="AlphaFoldDB" id="A0A9W5TY05"/>
<dbReference type="Proteomes" id="UP000621492">
    <property type="component" value="Unassembled WGS sequence"/>
</dbReference>
<evidence type="ECO:0000313" key="2">
    <source>
        <dbReference type="Proteomes" id="UP000621492"/>
    </source>
</evidence>
<organism evidence="1 2">
    <name type="scientific">Lentibacillus populi</name>
    <dbReference type="NCBI Taxonomy" id="1827502"/>
    <lineage>
        <taxon>Bacteria</taxon>
        <taxon>Bacillati</taxon>
        <taxon>Bacillota</taxon>
        <taxon>Bacilli</taxon>
        <taxon>Bacillales</taxon>
        <taxon>Bacillaceae</taxon>
        <taxon>Lentibacillus</taxon>
    </lineage>
</organism>
<accession>A0A9W5TY05</accession>
<dbReference type="EMBL" id="BMJD01000019">
    <property type="protein sequence ID" value="GGB46173.1"/>
    <property type="molecule type" value="Genomic_DNA"/>
</dbReference>
<comment type="caution">
    <text evidence="1">The sequence shown here is derived from an EMBL/GenBank/DDBJ whole genome shotgun (WGS) entry which is preliminary data.</text>
</comment>
<reference evidence="1" key="1">
    <citation type="journal article" date="2014" name="Int. J. Syst. Evol. Microbiol.">
        <title>Complete genome sequence of Corynebacterium casei LMG S-19264T (=DSM 44701T), isolated from a smear-ripened cheese.</title>
        <authorList>
            <consortium name="US DOE Joint Genome Institute (JGI-PGF)"/>
            <person name="Walter F."/>
            <person name="Albersmeier A."/>
            <person name="Kalinowski J."/>
            <person name="Ruckert C."/>
        </authorList>
    </citation>
    <scope>NUCLEOTIDE SEQUENCE</scope>
    <source>
        <strain evidence="1">CGMCC 1.15454</strain>
    </source>
</reference>
<protein>
    <submittedName>
        <fullName evidence="1">Uncharacterized protein</fullName>
    </submittedName>
</protein>
<proteinExistence type="predicted"/>